<reference evidence="3" key="1">
    <citation type="submission" date="2019-06" db="EMBL/GenBank/DDBJ databases">
        <title>Draft genome sequence of the griseofulvin-producing fungus Xylaria cubensis strain G536.</title>
        <authorList>
            <person name="Mead M.E."/>
            <person name="Raja H.A."/>
            <person name="Steenwyk J.L."/>
            <person name="Knowles S.L."/>
            <person name="Oberlies N.H."/>
            <person name="Rokas A."/>
        </authorList>
    </citation>
    <scope>NUCLEOTIDE SEQUENCE [LARGE SCALE GENOMIC DNA]</scope>
    <source>
        <strain evidence="3">G536</strain>
    </source>
</reference>
<dbReference type="OrthoDB" id="4766538at2759"/>
<dbReference type="EMBL" id="VFLP01000052">
    <property type="protein sequence ID" value="TRX90782.1"/>
    <property type="molecule type" value="Genomic_DNA"/>
</dbReference>
<organism evidence="2 3">
    <name type="scientific">Xylaria flabelliformis</name>
    <dbReference type="NCBI Taxonomy" id="2512241"/>
    <lineage>
        <taxon>Eukaryota</taxon>
        <taxon>Fungi</taxon>
        <taxon>Dikarya</taxon>
        <taxon>Ascomycota</taxon>
        <taxon>Pezizomycotina</taxon>
        <taxon>Sordariomycetes</taxon>
        <taxon>Xylariomycetidae</taxon>
        <taxon>Xylariales</taxon>
        <taxon>Xylariaceae</taxon>
        <taxon>Xylaria</taxon>
    </lineage>
</organism>
<accession>A0A553HS53</accession>
<sequence length="310" mass="35270">MALRQEPQMTYYEGSSTSTTEKVPKFTATPKQVRPSVNVKLAQDYRKQEDLPPIEQRNPKLGGAHENLPSQEVENVQIPPGKGLKIDQHSKGDQGPPRDYVTGRMLSEWGRSCLRCSEKGLRCTFNFVGKENEPQCVACRRSKVPYCIRFQPPRGDKKSIPFNGPPWRNPNFVAGIAEDGKTAPLPRRDLETLLCDFYHGESGYVLGNYIAERDVSNFVLPPFNGGDLPIADRPKYHETMDWKDVLPDWRNRSLRPPQGEGEDEREKQKRRLAMARERSLMPANPNEEEDEGEEKRRSLVMMEMAGKSGV</sequence>
<comment type="caution">
    <text evidence="2">The sequence shown here is derived from an EMBL/GenBank/DDBJ whole genome shotgun (WGS) entry which is preliminary data.</text>
</comment>
<keyword evidence="3" id="KW-1185">Reference proteome</keyword>
<dbReference type="AlphaFoldDB" id="A0A553HS53"/>
<gene>
    <name evidence="2" type="ORF">FHL15_008361</name>
</gene>
<protein>
    <submittedName>
        <fullName evidence="2">Uncharacterized protein</fullName>
    </submittedName>
</protein>
<proteinExistence type="predicted"/>
<evidence type="ECO:0000313" key="2">
    <source>
        <dbReference type="EMBL" id="TRX90782.1"/>
    </source>
</evidence>
<feature type="region of interest" description="Disordered" evidence="1">
    <location>
        <begin position="249"/>
        <end position="310"/>
    </location>
</feature>
<feature type="region of interest" description="Disordered" evidence="1">
    <location>
        <begin position="1"/>
        <end position="67"/>
    </location>
</feature>
<evidence type="ECO:0000256" key="1">
    <source>
        <dbReference type="SAM" id="MobiDB-lite"/>
    </source>
</evidence>
<dbReference type="STRING" id="2512241.A0A553HS53"/>
<evidence type="ECO:0000313" key="3">
    <source>
        <dbReference type="Proteomes" id="UP000319160"/>
    </source>
</evidence>
<dbReference type="Proteomes" id="UP000319160">
    <property type="component" value="Unassembled WGS sequence"/>
</dbReference>
<name>A0A553HS53_9PEZI</name>